<gene>
    <name evidence="2" type="ORF">HA237_00590</name>
</gene>
<dbReference type="Pfam" id="PF14528">
    <property type="entry name" value="LAGLIDADG_3"/>
    <property type="match status" value="1"/>
</dbReference>
<sequence length="381" mass="44119">MNPAPEMNPQIRYKSKKLISFMKSLSGYTIEEKRVLLEDPKLFFRAIKESPKYLSWNSLVEDVSCANTTLKKYRRGELTIRGDIFLKLLSYLSKNQKQRLISKINLVNSNWGAIKGGKRGFAVIKEKYGENYLEMLRVKGQRASLNSPLFITKPMEITIPSSITMEIAELFGAYLGDGTLTKYFMRIAGDKRLDKYYFIYLSGLIKKNFGLSSTIKEISLSTNQLCLEIRSKRFVDYFRHVFQLKIGNKIRNSSKIPEFIIEDKELAKACLRGLMDTDGSFSRRSTYMCLAFTSHSPILLGQVHNLGLKFGYFSYKFKDQVGSNSSGRIKKYFSEVGSSNLRHIVRYHEHLKNNRFLYSEETLKYFPEYQNLMLPYYGPVV</sequence>
<dbReference type="SUPFAM" id="SSF55608">
    <property type="entry name" value="Homing endonucleases"/>
    <property type="match status" value="1"/>
</dbReference>
<organism evidence="2 3">
    <name type="scientific">Candidatus Iainarchaeum sp</name>
    <dbReference type="NCBI Taxonomy" id="3101447"/>
    <lineage>
        <taxon>Archaea</taxon>
        <taxon>Candidatus Iainarchaeota</taxon>
        <taxon>Candidatus Iainarchaeia</taxon>
        <taxon>Candidatus Iainarchaeales</taxon>
        <taxon>Candidatus Iainarchaeaceae</taxon>
        <taxon>Candidatus Iainarchaeum</taxon>
    </lineage>
</organism>
<dbReference type="PROSITE" id="PS50819">
    <property type="entry name" value="INTEIN_ENDONUCLEASE"/>
    <property type="match status" value="1"/>
</dbReference>
<dbReference type="Gene3D" id="3.10.28.10">
    <property type="entry name" value="Homing endonucleases"/>
    <property type="match status" value="1"/>
</dbReference>
<accession>A0A7J4IQT1</accession>
<comment type="caution">
    <text evidence="2">The sequence shown here is derived from an EMBL/GenBank/DDBJ whole genome shotgun (WGS) entry which is preliminary data.</text>
</comment>
<dbReference type="InterPro" id="IPR004860">
    <property type="entry name" value="LAGLIDADG_dom"/>
</dbReference>
<dbReference type="InterPro" id="IPR004042">
    <property type="entry name" value="Intein_endonuc_central"/>
</dbReference>
<proteinExistence type="predicted"/>
<name>A0A7J4IQT1_9ARCH</name>
<dbReference type="Proteomes" id="UP000577419">
    <property type="component" value="Unassembled WGS sequence"/>
</dbReference>
<dbReference type="InterPro" id="IPR027434">
    <property type="entry name" value="Homing_endonucl"/>
</dbReference>
<protein>
    <recommendedName>
        <fullName evidence="1">DOD-type homing endonuclease domain-containing protein</fullName>
    </recommendedName>
</protein>
<evidence type="ECO:0000313" key="3">
    <source>
        <dbReference type="Proteomes" id="UP000577419"/>
    </source>
</evidence>
<evidence type="ECO:0000313" key="2">
    <source>
        <dbReference type="EMBL" id="HIH07848.1"/>
    </source>
</evidence>
<dbReference type="EMBL" id="DUFG01000004">
    <property type="protein sequence ID" value="HIH07848.1"/>
    <property type="molecule type" value="Genomic_DNA"/>
</dbReference>
<dbReference type="GO" id="GO:0004519">
    <property type="term" value="F:endonuclease activity"/>
    <property type="evidence" value="ECO:0007669"/>
    <property type="project" value="InterPro"/>
</dbReference>
<evidence type="ECO:0000259" key="1">
    <source>
        <dbReference type="PROSITE" id="PS50819"/>
    </source>
</evidence>
<feature type="domain" description="DOD-type homing endonuclease" evidence="1">
    <location>
        <begin position="170"/>
        <end position="312"/>
    </location>
</feature>
<reference evidence="3" key="1">
    <citation type="journal article" date="2020" name="bioRxiv">
        <title>A rank-normalized archaeal taxonomy based on genome phylogeny resolves widespread incomplete and uneven classifications.</title>
        <authorList>
            <person name="Rinke C."/>
            <person name="Chuvochina M."/>
            <person name="Mussig A.J."/>
            <person name="Chaumeil P.-A."/>
            <person name="Waite D.W."/>
            <person name="Whitman W.B."/>
            <person name="Parks D.H."/>
            <person name="Hugenholtz P."/>
        </authorList>
    </citation>
    <scope>NUCLEOTIDE SEQUENCE [LARGE SCALE GENOMIC DNA]</scope>
</reference>
<dbReference type="AlphaFoldDB" id="A0A7J4IQT1"/>